<dbReference type="OMA" id="DKCEEDQ"/>
<dbReference type="PANTHER" id="PTHR15204:SF0">
    <property type="entry name" value="LARGE PROLINE-RICH PROTEIN BAG6"/>
    <property type="match status" value="1"/>
</dbReference>
<dbReference type="SMART" id="SM00213">
    <property type="entry name" value="UBQ"/>
    <property type="match status" value="1"/>
</dbReference>
<feature type="domain" description="Ubiquitin-like" evidence="2">
    <location>
        <begin position="21"/>
        <end position="96"/>
    </location>
</feature>
<dbReference type="EMBL" id="KZ772739">
    <property type="protein sequence ID" value="PTQ35908.1"/>
    <property type="molecule type" value="Genomic_DNA"/>
</dbReference>
<sequence>MDIGESSVDNASAVEDGGTTVEIKIKTLDAQSYTLRVEKNASVPALKDQIASVVGVPVENQRLICRGKVLKDDQVLSAYNVEDGHTLHLVARQTPPPPPISTGQEAGTATTGPSDMVIVSPRNRSGHVSHSLLMGTINIPDTGEGGMPDLNRIISAVMNSVGIGIPVPSTATPGTGGTVTVGVLPTTPPPATGSDGQPRPGGTDARAQIGPPPGFENGIPRELEATLHIDALYGSSPSGIFNGSGPNAPSPFRIIQQPVVVPDALTTMSQYLDRLEQSFSLTEGGTGQNVEGTSVNEGASHPQSLSGQPSGSQTLEAGPPSALNGFLEGIPIPSSLPASSNERSDTDTGVSGGATAPARRSPTPQALGAIVQRVQNLLSGLAGSALARLATQLETEPSLLDPAARADVQSTAVRDGHMMQNLGALLLELGRTTLTLRMGQSPAESVVNAGPAVFISPSGPNPMMVQSVPLQTGVALGALPVGTSQPSGGIVGPTLGPRSINIHIHTSDLRLPSGAPSPSPSPSSPQRPPPRAVAGVTPGAPGSNVRQVMERAEAGTAEHGLTVRQIIERAEAVSAAQQANAEMNNQAASVGPVQGAIMTFNENGAMRVVPVRSRPAAGAHINVTAGNPANDASATALLARFQQQLESLQQRPGPQSASADASSVGTHSSNQEPTVSLPPTSLQPIRAQVHVQSWPPTFIQGLEAGFPQPVLFSPATGEVLVQTQNQGAQPSTAGAHTGLNSDRLVTSQDLSGSEPVTATSSEHVDNQREMDVEMRRVIDSMARGQQHGHEIADSLGPLFNQLVAAFQHSRSPDDVLQPEQVIGQTSVAQANVGPEVSSRGPTTSAEGSQPRNLLSIERGVEVLPSAHIEHPESLADLHTVAKMDVLSGSDIASGSRGLNSVDTNQDFKLLEGSVEDTEERPPEVRNDQSQGTEEKSGNPPLGLGLGGLQPLPARARRRGQRQSQSANAGPAAVVGSGLSAPRGNEQTLAPSAAQNFLQRLVSRVDRPTETSDGNAMQQSVGQLTQGLFPLLGSLGNMGTSQNGEGSNLGDLMGQLMSRTDEGNAGQAPLSSSMLRGMMGQIVQSPFMENLVQQVMTRSEETQSSEQGFSGLSGDGGFDFAGVMQQMQQMLPVVTQMIGSRQTPSSGQEVPNALNAMLHNEEVAARGSPGQNNDTGRWREALSEEEAAQWSETITADVEQQQSAAPQRPFSDVYSRGSPVAKRQKTDLEGTAQKLENGGAPEDVLRSVAEDVAEQFVRTNGTVHGEASQLAQHVVETEGLAEAYMAVLFHDLAARVAADPDFGDGTRFPNATRVFQQSKATKEPDGG</sequence>
<feature type="region of interest" description="Disordered" evidence="1">
    <location>
        <begin position="1303"/>
        <end position="1326"/>
    </location>
</feature>
<feature type="region of interest" description="Disordered" evidence="1">
    <location>
        <begin position="747"/>
        <end position="766"/>
    </location>
</feature>
<keyword evidence="4" id="KW-1185">Reference proteome</keyword>
<dbReference type="InterPro" id="IPR019956">
    <property type="entry name" value="Ubiquitin_dom"/>
</dbReference>
<feature type="region of interest" description="Disordered" evidence="1">
    <location>
        <begin position="827"/>
        <end position="852"/>
    </location>
</feature>
<feature type="region of interest" description="Disordered" evidence="1">
    <location>
        <begin position="1162"/>
        <end position="1237"/>
    </location>
</feature>
<gene>
    <name evidence="3" type="ORF">MARPO_0067s0004</name>
</gene>
<feature type="compositionally biased region" description="Polar residues" evidence="1">
    <location>
        <begin position="747"/>
        <end position="761"/>
    </location>
</feature>
<feature type="compositionally biased region" description="Basic and acidic residues" evidence="1">
    <location>
        <begin position="919"/>
        <end position="936"/>
    </location>
</feature>
<feature type="region of interest" description="Disordered" evidence="1">
    <location>
        <begin position="508"/>
        <end position="543"/>
    </location>
</feature>
<evidence type="ECO:0000313" key="4">
    <source>
        <dbReference type="Proteomes" id="UP000244005"/>
    </source>
</evidence>
<feature type="region of interest" description="Disordered" evidence="1">
    <location>
        <begin position="282"/>
        <end position="363"/>
    </location>
</feature>
<evidence type="ECO:0000259" key="2">
    <source>
        <dbReference type="PROSITE" id="PS50053"/>
    </source>
</evidence>
<dbReference type="GO" id="GO:0031593">
    <property type="term" value="F:polyubiquitin modification-dependent protein binding"/>
    <property type="evidence" value="ECO:0000318"/>
    <property type="project" value="GO_Central"/>
</dbReference>
<dbReference type="FunFam" id="3.10.20.90:FF:000154">
    <property type="entry name" value="Large proline-rich protein BAG6"/>
    <property type="match status" value="1"/>
</dbReference>
<feature type="region of interest" description="Disordered" evidence="1">
    <location>
        <begin position="911"/>
        <end position="985"/>
    </location>
</feature>
<feature type="compositionally biased region" description="Pro residues" evidence="1">
    <location>
        <begin position="515"/>
        <end position="531"/>
    </location>
</feature>
<dbReference type="PANTHER" id="PTHR15204">
    <property type="entry name" value="LARGE PROLINE-RICH PROTEIN BAG6"/>
    <property type="match status" value="1"/>
</dbReference>
<protein>
    <recommendedName>
        <fullName evidence="2">Ubiquitin-like domain-containing protein</fullName>
    </recommendedName>
</protein>
<dbReference type="InterPro" id="IPR029071">
    <property type="entry name" value="Ubiquitin-like_domsf"/>
</dbReference>
<dbReference type="GO" id="GO:0051787">
    <property type="term" value="F:misfolded protein binding"/>
    <property type="evidence" value="ECO:0000318"/>
    <property type="project" value="GO_Central"/>
</dbReference>
<feature type="region of interest" description="Disordered" evidence="1">
    <location>
        <begin position="646"/>
        <end position="680"/>
    </location>
</feature>
<dbReference type="Gene3D" id="3.10.20.90">
    <property type="entry name" value="Phosphatidylinositol 3-kinase Catalytic Subunit, Chain A, domain 1"/>
    <property type="match status" value="1"/>
</dbReference>
<feature type="compositionally biased region" description="Polar residues" evidence="1">
    <location>
        <begin position="839"/>
        <end position="852"/>
    </location>
</feature>
<dbReference type="PROSITE" id="PS50053">
    <property type="entry name" value="UBIQUITIN_2"/>
    <property type="match status" value="1"/>
</dbReference>
<evidence type="ECO:0000256" key="1">
    <source>
        <dbReference type="SAM" id="MobiDB-lite"/>
    </source>
</evidence>
<reference evidence="4" key="1">
    <citation type="journal article" date="2017" name="Cell">
        <title>Insights into land plant evolution garnered from the Marchantia polymorpha genome.</title>
        <authorList>
            <person name="Bowman J.L."/>
            <person name="Kohchi T."/>
            <person name="Yamato K.T."/>
            <person name="Jenkins J."/>
            <person name="Shu S."/>
            <person name="Ishizaki K."/>
            <person name="Yamaoka S."/>
            <person name="Nishihama R."/>
            <person name="Nakamura Y."/>
            <person name="Berger F."/>
            <person name="Adam C."/>
            <person name="Aki S.S."/>
            <person name="Althoff F."/>
            <person name="Araki T."/>
            <person name="Arteaga-Vazquez M.A."/>
            <person name="Balasubrmanian S."/>
            <person name="Barry K."/>
            <person name="Bauer D."/>
            <person name="Boehm C.R."/>
            <person name="Briginshaw L."/>
            <person name="Caballero-Perez J."/>
            <person name="Catarino B."/>
            <person name="Chen F."/>
            <person name="Chiyoda S."/>
            <person name="Chovatia M."/>
            <person name="Davies K.M."/>
            <person name="Delmans M."/>
            <person name="Demura T."/>
            <person name="Dierschke T."/>
            <person name="Dolan L."/>
            <person name="Dorantes-Acosta A.E."/>
            <person name="Eklund D.M."/>
            <person name="Florent S.N."/>
            <person name="Flores-Sandoval E."/>
            <person name="Fujiyama A."/>
            <person name="Fukuzawa H."/>
            <person name="Galik B."/>
            <person name="Grimanelli D."/>
            <person name="Grimwood J."/>
            <person name="Grossniklaus U."/>
            <person name="Hamada T."/>
            <person name="Haseloff J."/>
            <person name="Hetherington A.J."/>
            <person name="Higo A."/>
            <person name="Hirakawa Y."/>
            <person name="Hundley H.N."/>
            <person name="Ikeda Y."/>
            <person name="Inoue K."/>
            <person name="Inoue S.I."/>
            <person name="Ishida S."/>
            <person name="Jia Q."/>
            <person name="Kakita M."/>
            <person name="Kanazawa T."/>
            <person name="Kawai Y."/>
            <person name="Kawashima T."/>
            <person name="Kennedy M."/>
            <person name="Kinose K."/>
            <person name="Kinoshita T."/>
            <person name="Kohara Y."/>
            <person name="Koide E."/>
            <person name="Komatsu K."/>
            <person name="Kopischke S."/>
            <person name="Kubo M."/>
            <person name="Kyozuka J."/>
            <person name="Lagercrantz U."/>
            <person name="Lin S.S."/>
            <person name="Lindquist E."/>
            <person name="Lipzen A.M."/>
            <person name="Lu C.W."/>
            <person name="De Luna E."/>
            <person name="Martienssen R.A."/>
            <person name="Minamino N."/>
            <person name="Mizutani M."/>
            <person name="Mizutani M."/>
            <person name="Mochizuki N."/>
            <person name="Monte I."/>
            <person name="Mosher R."/>
            <person name="Nagasaki H."/>
            <person name="Nakagami H."/>
            <person name="Naramoto S."/>
            <person name="Nishitani K."/>
            <person name="Ohtani M."/>
            <person name="Okamoto T."/>
            <person name="Okumura M."/>
            <person name="Phillips J."/>
            <person name="Pollak B."/>
            <person name="Reinders A."/>
            <person name="Rovekamp M."/>
            <person name="Sano R."/>
            <person name="Sawa S."/>
            <person name="Schmid M.W."/>
            <person name="Shirakawa M."/>
            <person name="Solano R."/>
            <person name="Spunde A."/>
            <person name="Suetsugu N."/>
            <person name="Sugano S."/>
            <person name="Sugiyama A."/>
            <person name="Sun R."/>
            <person name="Suzuki Y."/>
            <person name="Takenaka M."/>
            <person name="Takezawa D."/>
            <person name="Tomogane H."/>
            <person name="Tsuzuki M."/>
            <person name="Ueda T."/>
            <person name="Umeda M."/>
            <person name="Ward J.M."/>
            <person name="Watanabe Y."/>
            <person name="Yazaki K."/>
            <person name="Yokoyama R."/>
            <person name="Yoshitake Y."/>
            <person name="Yotsui I."/>
            <person name="Zachgo S."/>
            <person name="Schmutz J."/>
        </authorList>
    </citation>
    <scope>NUCLEOTIDE SEQUENCE [LARGE SCALE GENOMIC DNA]</scope>
    <source>
        <strain evidence="4">Tak-1</strain>
    </source>
</reference>
<organism evidence="3 4">
    <name type="scientific">Marchantia polymorpha</name>
    <name type="common">Common liverwort</name>
    <name type="synonym">Marchantia aquatica</name>
    <dbReference type="NCBI Taxonomy" id="3197"/>
    <lineage>
        <taxon>Eukaryota</taxon>
        <taxon>Viridiplantae</taxon>
        <taxon>Streptophyta</taxon>
        <taxon>Embryophyta</taxon>
        <taxon>Marchantiophyta</taxon>
        <taxon>Marchantiopsida</taxon>
        <taxon>Marchantiidae</taxon>
        <taxon>Marchantiales</taxon>
        <taxon>Marchantiaceae</taxon>
        <taxon>Marchantia</taxon>
    </lineage>
</organism>
<evidence type="ECO:0000313" key="3">
    <source>
        <dbReference type="EMBL" id="PTQ35908.1"/>
    </source>
</evidence>
<dbReference type="Proteomes" id="UP000244005">
    <property type="component" value="Unassembled WGS sequence"/>
</dbReference>
<dbReference type="OrthoDB" id="267397at2759"/>
<proteinExistence type="predicted"/>
<dbReference type="PRINTS" id="PR00348">
    <property type="entry name" value="UBIQUITIN"/>
</dbReference>
<feature type="region of interest" description="Disordered" evidence="1">
    <location>
        <begin position="186"/>
        <end position="219"/>
    </location>
</feature>
<accession>A0A2R6WPW0</accession>
<dbReference type="GO" id="GO:0036503">
    <property type="term" value="P:ERAD pathway"/>
    <property type="evidence" value="ECO:0000318"/>
    <property type="project" value="GO_Central"/>
</dbReference>
<dbReference type="GO" id="GO:0071818">
    <property type="term" value="C:BAT3 complex"/>
    <property type="evidence" value="ECO:0000318"/>
    <property type="project" value="GO_Central"/>
</dbReference>
<dbReference type="Pfam" id="PF00240">
    <property type="entry name" value="ubiquitin"/>
    <property type="match status" value="1"/>
</dbReference>
<feature type="compositionally biased region" description="Low complexity" evidence="1">
    <location>
        <begin position="300"/>
        <end position="313"/>
    </location>
</feature>
<name>A0A2R6WPW0_MARPO</name>
<feature type="compositionally biased region" description="Low complexity" evidence="1">
    <location>
        <begin position="937"/>
        <end position="953"/>
    </location>
</feature>
<feature type="compositionally biased region" description="Polar residues" evidence="1">
    <location>
        <begin position="1189"/>
        <end position="1204"/>
    </location>
</feature>
<dbReference type="SUPFAM" id="SSF54236">
    <property type="entry name" value="Ubiquitin-like"/>
    <property type="match status" value="1"/>
</dbReference>
<feature type="compositionally biased region" description="Polar residues" evidence="1">
    <location>
        <begin position="282"/>
        <end position="297"/>
    </location>
</feature>
<dbReference type="InterPro" id="IPR000626">
    <property type="entry name" value="Ubiquitin-like_dom"/>
</dbReference>